<evidence type="ECO:0000313" key="3">
    <source>
        <dbReference type="WBParaSite" id="HPBE_0002484801-mRNA-1"/>
    </source>
</evidence>
<evidence type="ECO:0000313" key="1">
    <source>
        <dbReference type="EMBL" id="VDP47644.1"/>
    </source>
</evidence>
<reference evidence="1 2" key="1">
    <citation type="submission" date="2018-11" db="EMBL/GenBank/DDBJ databases">
        <authorList>
            <consortium name="Pathogen Informatics"/>
        </authorList>
    </citation>
    <scope>NUCLEOTIDE SEQUENCE [LARGE SCALE GENOMIC DNA]</scope>
</reference>
<dbReference type="AlphaFoldDB" id="A0A183GQ78"/>
<accession>A0A3P8ERJ1</accession>
<gene>
    <name evidence="1" type="ORF">HPBE_LOCUS24847</name>
</gene>
<accession>A0A183GQ78</accession>
<evidence type="ECO:0000313" key="2">
    <source>
        <dbReference type="Proteomes" id="UP000050761"/>
    </source>
</evidence>
<protein>
    <submittedName>
        <fullName evidence="3">Secreted protein</fullName>
    </submittedName>
</protein>
<dbReference type="EMBL" id="UZAH01036960">
    <property type="protein sequence ID" value="VDP47644.1"/>
    <property type="molecule type" value="Genomic_DNA"/>
</dbReference>
<name>A0A183GQ78_HELPZ</name>
<proteinExistence type="predicted"/>
<organism evidence="2 3">
    <name type="scientific">Heligmosomoides polygyrus</name>
    <name type="common">Parasitic roundworm</name>
    <dbReference type="NCBI Taxonomy" id="6339"/>
    <lineage>
        <taxon>Eukaryota</taxon>
        <taxon>Metazoa</taxon>
        <taxon>Ecdysozoa</taxon>
        <taxon>Nematoda</taxon>
        <taxon>Chromadorea</taxon>
        <taxon>Rhabditida</taxon>
        <taxon>Rhabditina</taxon>
        <taxon>Rhabditomorpha</taxon>
        <taxon>Strongyloidea</taxon>
        <taxon>Heligmosomidae</taxon>
        <taxon>Heligmosomoides</taxon>
    </lineage>
</organism>
<dbReference type="WBParaSite" id="HPBE_0002484801-mRNA-1">
    <property type="protein sequence ID" value="HPBE_0002484801-mRNA-1"/>
    <property type="gene ID" value="HPBE_0002484801"/>
</dbReference>
<reference evidence="3" key="2">
    <citation type="submission" date="2019-09" db="UniProtKB">
        <authorList>
            <consortium name="WormBaseParasite"/>
        </authorList>
    </citation>
    <scope>IDENTIFICATION</scope>
</reference>
<keyword evidence="2" id="KW-1185">Reference proteome</keyword>
<sequence>MSMVGSIKAGAGGAQHLRTGRQLLSMGRLLKTALLLTILHYASAFDIFAMVGDISGLTETDLRRYMAIADDAVRKDLKVVGNVFRFEDDIGSLFHTIKS</sequence>
<dbReference type="Proteomes" id="UP000050761">
    <property type="component" value="Unassembled WGS sequence"/>
</dbReference>